<feature type="transmembrane region" description="Helical" evidence="5">
    <location>
        <begin position="139"/>
        <end position="163"/>
    </location>
</feature>
<feature type="transmembrane region" description="Helical" evidence="5">
    <location>
        <begin position="216"/>
        <end position="238"/>
    </location>
</feature>
<dbReference type="InterPro" id="IPR008521">
    <property type="entry name" value="Mg_trans_NIPA"/>
</dbReference>
<gene>
    <name evidence="6" type="primary">PARPA_00990.1 scaffold 1359</name>
</gene>
<evidence type="ECO:0000256" key="5">
    <source>
        <dbReference type="SAM" id="Phobius"/>
    </source>
</evidence>
<sequence length="374" mass="41903">MKEEIWRPLSIALVASMTQAFGISLQRKSHLVIDSTIPLYKRPMWVSGFLVYTISNLIGSTCTIGYLPIVILAPIGAIGLVFNALFAKWILGDPFTKRTVLGTGLIVLGAALVAGFGTVPEPQHTLKDLIALYKRPAFIVYFSLVEMFTCIGLFSTHVVEYLMKVRPNHWTHPDLKMWLGISYGVFGANISSQAMLFAKSGLELLILTVFHHDNQFIYPLTWVIVFALVFSAVLQLYYLNRGVQLCDTIILVPLNFCSFNVSCLFNGLVYYNQWERLFYWQVLAVLFGIAVLVYGVLVISLQPSACAANLSDSNSTLSITPSDYSQPFLKTNSSDEEDGICGTTWWTRMKLIYRKSDQQKHSEPDEHTGLLTSI</sequence>
<dbReference type="PANTHER" id="PTHR12570:SF86">
    <property type="entry name" value="ADR321CP"/>
    <property type="match status" value="1"/>
</dbReference>
<dbReference type="SUPFAM" id="SSF103481">
    <property type="entry name" value="Multidrug resistance efflux transporter EmrE"/>
    <property type="match status" value="1"/>
</dbReference>
<dbReference type="GO" id="GO:0015095">
    <property type="term" value="F:magnesium ion transmembrane transporter activity"/>
    <property type="evidence" value="ECO:0007669"/>
    <property type="project" value="InterPro"/>
</dbReference>
<dbReference type="OrthoDB" id="2504919at2759"/>
<reference evidence="6 7" key="1">
    <citation type="submission" date="2014-09" db="EMBL/GenBank/DDBJ databases">
        <authorList>
            <person name="Ellenberger Sabrina"/>
        </authorList>
    </citation>
    <scope>NUCLEOTIDE SEQUENCE [LARGE SCALE GENOMIC DNA]</scope>
    <source>
        <strain evidence="6 7">CBS 412.66</strain>
    </source>
</reference>
<dbReference type="PANTHER" id="PTHR12570">
    <property type="match status" value="1"/>
</dbReference>
<keyword evidence="3 5" id="KW-1133">Transmembrane helix</keyword>
<keyword evidence="4 5" id="KW-0472">Membrane</keyword>
<dbReference type="AlphaFoldDB" id="A0A0B7MRJ2"/>
<protein>
    <recommendedName>
        <fullName evidence="8">Magnesium transporter</fullName>
    </recommendedName>
</protein>
<keyword evidence="2 5" id="KW-0812">Transmembrane</keyword>
<name>A0A0B7MRJ2_9FUNG</name>
<dbReference type="InterPro" id="IPR037185">
    <property type="entry name" value="EmrE-like"/>
</dbReference>
<accession>A0A0B7MRJ2</accession>
<evidence type="ECO:0000256" key="2">
    <source>
        <dbReference type="ARBA" id="ARBA00022692"/>
    </source>
</evidence>
<evidence type="ECO:0000256" key="4">
    <source>
        <dbReference type="ARBA" id="ARBA00023136"/>
    </source>
</evidence>
<feature type="transmembrane region" description="Helical" evidence="5">
    <location>
        <begin position="250"/>
        <end position="271"/>
    </location>
</feature>
<evidence type="ECO:0008006" key="8">
    <source>
        <dbReference type="Google" id="ProtNLM"/>
    </source>
</evidence>
<evidence type="ECO:0000313" key="7">
    <source>
        <dbReference type="Proteomes" id="UP000054107"/>
    </source>
</evidence>
<feature type="transmembrane region" description="Helical" evidence="5">
    <location>
        <begin position="277"/>
        <end position="301"/>
    </location>
</feature>
<feature type="transmembrane region" description="Helical" evidence="5">
    <location>
        <begin position="99"/>
        <end position="119"/>
    </location>
</feature>
<dbReference type="GO" id="GO:0016020">
    <property type="term" value="C:membrane"/>
    <property type="evidence" value="ECO:0007669"/>
    <property type="project" value="UniProtKB-SubCell"/>
</dbReference>
<keyword evidence="7" id="KW-1185">Reference proteome</keyword>
<proteinExistence type="predicted"/>
<dbReference type="Proteomes" id="UP000054107">
    <property type="component" value="Unassembled WGS sequence"/>
</dbReference>
<evidence type="ECO:0000256" key="3">
    <source>
        <dbReference type="ARBA" id="ARBA00022989"/>
    </source>
</evidence>
<comment type="subcellular location">
    <subcellularLocation>
        <location evidence="1">Membrane</location>
        <topology evidence="1">Multi-pass membrane protein</topology>
    </subcellularLocation>
</comment>
<evidence type="ECO:0000256" key="1">
    <source>
        <dbReference type="ARBA" id="ARBA00004141"/>
    </source>
</evidence>
<organism evidence="6 7">
    <name type="scientific">Parasitella parasitica</name>
    <dbReference type="NCBI Taxonomy" id="35722"/>
    <lineage>
        <taxon>Eukaryota</taxon>
        <taxon>Fungi</taxon>
        <taxon>Fungi incertae sedis</taxon>
        <taxon>Mucoromycota</taxon>
        <taxon>Mucoromycotina</taxon>
        <taxon>Mucoromycetes</taxon>
        <taxon>Mucorales</taxon>
        <taxon>Mucorineae</taxon>
        <taxon>Mucoraceae</taxon>
        <taxon>Parasitella</taxon>
    </lineage>
</organism>
<evidence type="ECO:0000313" key="6">
    <source>
        <dbReference type="EMBL" id="CEP07682.1"/>
    </source>
</evidence>
<dbReference type="Pfam" id="PF05653">
    <property type="entry name" value="Mg_trans_NIPA"/>
    <property type="match status" value="1"/>
</dbReference>
<dbReference type="EMBL" id="LN719426">
    <property type="protein sequence ID" value="CEP07682.1"/>
    <property type="molecule type" value="Genomic_DNA"/>
</dbReference>
<feature type="transmembrane region" description="Helical" evidence="5">
    <location>
        <begin position="66"/>
        <end position="87"/>
    </location>
</feature>